<accession>A0ABQ2J467</accession>
<keyword evidence="3" id="KW-1185">Reference proteome</keyword>
<evidence type="ECO:0000256" key="1">
    <source>
        <dbReference type="SAM" id="MobiDB-lite"/>
    </source>
</evidence>
<evidence type="ECO:0000313" key="2">
    <source>
        <dbReference type="EMBL" id="GGN39866.1"/>
    </source>
</evidence>
<proteinExistence type="predicted"/>
<dbReference type="EMBL" id="BMOR01000009">
    <property type="protein sequence ID" value="GGN39866.1"/>
    <property type="molecule type" value="Genomic_DNA"/>
</dbReference>
<organism evidence="2 3">
    <name type="scientific">Deinococcus daejeonensis</name>
    <dbReference type="NCBI Taxonomy" id="1007098"/>
    <lineage>
        <taxon>Bacteria</taxon>
        <taxon>Thermotogati</taxon>
        <taxon>Deinococcota</taxon>
        <taxon>Deinococci</taxon>
        <taxon>Deinococcales</taxon>
        <taxon>Deinococcaceae</taxon>
        <taxon>Deinococcus</taxon>
    </lineage>
</organism>
<sequence length="112" mass="12016">MRATCGMHDPARMTPPDSSSSPGDPGVQGIAFTLEGVDDSTFSQILRDLRTDPAFARPLQVQAQPPQPGRSARLTLVFHPADRGRAVGATQRLKTVLLRYGVQVDTVHVPGV</sequence>
<gene>
    <name evidence="2" type="ORF">GCM10010842_24110</name>
</gene>
<reference evidence="3" key="1">
    <citation type="journal article" date="2019" name="Int. J. Syst. Evol. Microbiol.">
        <title>The Global Catalogue of Microorganisms (GCM) 10K type strain sequencing project: providing services to taxonomists for standard genome sequencing and annotation.</title>
        <authorList>
            <consortium name="The Broad Institute Genomics Platform"/>
            <consortium name="The Broad Institute Genome Sequencing Center for Infectious Disease"/>
            <person name="Wu L."/>
            <person name="Ma J."/>
        </authorList>
    </citation>
    <scope>NUCLEOTIDE SEQUENCE [LARGE SCALE GENOMIC DNA]</scope>
    <source>
        <strain evidence="3">JCM 16918</strain>
    </source>
</reference>
<feature type="region of interest" description="Disordered" evidence="1">
    <location>
        <begin position="1"/>
        <end position="30"/>
    </location>
</feature>
<dbReference type="Proteomes" id="UP000645517">
    <property type="component" value="Unassembled WGS sequence"/>
</dbReference>
<name>A0ABQ2J467_9DEIO</name>
<comment type="caution">
    <text evidence="2">The sequence shown here is derived from an EMBL/GenBank/DDBJ whole genome shotgun (WGS) entry which is preliminary data.</text>
</comment>
<evidence type="ECO:0000313" key="3">
    <source>
        <dbReference type="Proteomes" id="UP000645517"/>
    </source>
</evidence>
<protein>
    <submittedName>
        <fullName evidence="2">Uncharacterized protein</fullName>
    </submittedName>
</protein>
<feature type="compositionally biased region" description="Low complexity" evidence="1">
    <location>
        <begin position="15"/>
        <end position="25"/>
    </location>
</feature>